<proteinExistence type="predicted"/>
<dbReference type="EMBL" id="CABVLZ010000013">
    <property type="protein sequence ID" value="VVU95802.1"/>
    <property type="molecule type" value="Genomic_DNA"/>
</dbReference>
<evidence type="ECO:0000313" key="1">
    <source>
        <dbReference type="EMBL" id="VVU95802.1"/>
    </source>
</evidence>
<organism evidence="1">
    <name type="scientific">seawater metagenome</name>
    <dbReference type="NCBI Taxonomy" id="1561972"/>
    <lineage>
        <taxon>unclassified sequences</taxon>
        <taxon>metagenomes</taxon>
        <taxon>ecological metagenomes</taxon>
    </lineage>
</organism>
<gene>
    <name evidence="1" type="ORF">CPAV1605_1558</name>
</gene>
<reference evidence="1" key="1">
    <citation type="submission" date="2019-09" db="EMBL/GenBank/DDBJ databases">
        <authorList>
            <person name="Needham M D."/>
        </authorList>
    </citation>
    <scope>NUCLEOTIDE SEQUENCE</scope>
</reference>
<accession>A0A5E8CME3</accession>
<sequence length="268" mass="31511">MAAKIIESLDEEKELDLIEYHDDYKDPIIKDKSNFKLVIITLSLPDEKIDSEDFEYPYIEFLPKVEFKGDPKVDKSSNLHLYEGRIAQIVTLHNFNDDDFLNYTISTNLLSIMKYLDCKCRILCKLKLPSTIIEKIMIFDAYNTFHLHSKHYLSDKIRCNKCGKIMAPMNNIKNIVQKKIFNFACELIKEETFCNYCWKPEKYGEKDYEESLISYDDCLTNDPSEIEYYSDILVGQMTPFLKYYPIIHGLIKIFLGTCDTIKPKTYLL</sequence>
<protein>
    <submittedName>
        <fullName evidence="1">Uncharacterized protein</fullName>
    </submittedName>
</protein>
<name>A0A5E8CME3_9ZZZZ</name>
<dbReference type="AlphaFoldDB" id="A0A5E8CME3"/>